<comment type="caution">
    <text evidence="1">The sequence shown here is derived from an EMBL/GenBank/DDBJ whole genome shotgun (WGS) entry which is preliminary data.</text>
</comment>
<proteinExistence type="predicted"/>
<protein>
    <submittedName>
        <fullName evidence="1">Uncharacterized protein</fullName>
    </submittedName>
</protein>
<sequence length="158" mass="18578">MFTEHRSENMFTEHRSEDMFTEHRSENMFTEHRSEDTFTEHRSEDMFTEHRSEDMFTEHRSENMFTEHRSEDTFTEHRAPVTRSEVLYSALLSTCLHMYDTECLGPFKRTAGASVALEPHQETSPVGLTRRCSDPAMLTAQKQEAAFWNQKGFFRGTP</sequence>
<name>A0A4Z2G4T4_9TELE</name>
<dbReference type="OrthoDB" id="8058206at2759"/>
<reference evidence="1 2" key="1">
    <citation type="submission" date="2019-03" db="EMBL/GenBank/DDBJ databases">
        <title>First draft genome of Liparis tanakae, snailfish: a comprehensive survey of snailfish specific genes.</title>
        <authorList>
            <person name="Kim W."/>
            <person name="Song I."/>
            <person name="Jeong J.-H."/>
            <person name="Kim D."/>
            <person name="Kim S."/>
            <person name="Ryu S."/>
            <person name="Song J.Y."/>
            <person name="Lee S.K."/>
        </authorList>
    </citation>
    <scope>NUCLEOTIDE SEQUENCE [LARGE SCALE GENOMIC DNA]</scope>
    <source>
        <tissue evidence="1">Muscle</tissue>
    </source>
</reference>
<evidence type="ECO:0000313" key="2">
    <source>
        <dbReference type="Proteomes" id="UP000314294"/>
    </source>
</evidence>
<keyword evidence="2" id="KW-1185">Reference proteome</keyword>
<dbReference type="Proteomes" id="UP000314294">
    <property type="component" value="Unassembled WGS sequence"/>
</dbReference>
<organism evidence="1 2">
    <name type="scientific">Liparis tanakae</name>
    <name type="common">Tanaka's snailfish</name>
    <dbReference type="NCBI Taxonomy" id="230148"/>
    <lineage>
        <taxon>Eukaryota</taxon>
        <taxon>Metazoa</taxon>
        <taxon>Chordata</taxon>
        <taxon>Craniata</taxon>
        <taxon>Vertebrata</taxon>
        <taxon>Euteleostomi</taxon>
        <taxon>Actinopterygii</taxon>
        <taxon>Neopterygii</taxon>
        <taxon>Teleostei</taxon>
        <taxon>Neoteleostei</taxon>
        <taxon>Acanthomorphata</taxon>
        <taxon>Eupercaria</taxon>
        <taxon>Perciformes</taxon>
        <taxon>Cottioidei</taxon>
        <taxon>Cottales</taxon>
        <taxon>Liparidae</taxon>
        <taxon>Liparis</taxon>
    </lineage>
</organism>
<gene>
    <name evidence="1" type="ORF">EYF80_041244</name>
</gene>
<evidence type="ECO:0000313" key="1">
    <source>
        <dbReference type="EMBL" id="TNN48548.1"/>
    </source>
</evidence>
<dbReference type="EMBL" id="SRLO01000692">
    <property type="protein sequence ID" value="TNN48548.1"/>
    <property type="molecule type" value="Genomic_DNA"/>
</dbReference>
<accession>A0A4Z2G4T4</accession>
<dbReference type="AlphaFoldDB" id="A0A4Z2G4T4"/>